<accession>A0A1Y5ZH43</accession>
<proteinExistence type="predicted"/>
<evidence type="ECO:0000313" key="2">
    <source>
        <dbReference type="Proteomes" id="UP000194499"/>
    </source>
</evidence>
<sequence length="167" mass="19562">MQINEEGKLADWNLIVQGNISLLWIQECLKPENQNKKVNELLREFLKKNENINLLNPSVLLMASYLLFVYTKEKDFNDGDYSFVDISKFNVIASRKRRPDGNYICRRVRNALAHSRVHIDESLQITFEDSKPDGTDYFKCVISCVDFGNFINNFMFTLKDSYFSNRV</sequence>
<protein>
    <recommendedName>
        <fullName evidence="3">pEK499-p136 HEPN domain-containing protein</fullName>
    </recommendedName>
</protein>
<dbReference type="RefSeq" id="WP_088106402.1">
    <property type="nucleotide sequence ID" value="NZ_FWZB01000036.1"/>
</dbReference>
<dbReference type="EMBL" id="FWZB01000036">
    <property type="protein sequence ID" value="SMD94111.1"/>
    <property type="molecule type" value="Genomic_DNA"/>
</dbReference>
<name>A0A1Y5ZH43_9BACI</name>
<gene>
    <name evidence="1" type="ORF">BACERE00191_01987</name>
</gene>
<dbReference type="Proteomes" id="UP000194499">
    <property type="component" value="Unassembled WGS sequence"/>
</dbReference>
<dbReference type="AlphaFoldDB" id="A0A1Y5ZH43"/>
<evidence type="ECO:0008006" key="3">
    <source>
        <dbReference type="Google" id="ProtNLM"/>
    </source>
</evidence>
<organism evidence="1 2">
    <name type="scientific">Bacillus pacificus</name>
    <dbReference type="NCBI Taxonomy" id="2026187"/>
    <lineage>
        <taxon>Bacteria</taxon>
        <taxon>Bacillati</taxon>
        <taxon>Bacillota</taxon>
        <taxon>Bacilli</taxon>
        <taxon>Bacillales</taxon>
        <taxon>Bacillaceae</taxon>
        <taxon>Bacillus</taxon>
        <taxon>Bacillus cereus group</taxon>
    </lineage>
</organism>
<evidence type="ECO:0000313" key="1">
    <source>
        <dbReference type="EMBL" id="SMD94111.1"/>
    </source>
</evidence>
<reference evidence="2" key="1">
    <citation type="submission" date="2017-04" db="EMBL/GenBank/DDBJ databases">
        <authorList>
            <person name="Criscuolo A."/>
        </authorList>
    </citation>
    <scope>NUCLEOTIDE SEQUENCE [LARGE SCALE GENOMIC DNA]</scope>
</reference>